<dbReference type="AlphaFoldDB" id="A0A645AB22"/>
<comment type="caution">
    <text evidence="1">The sequence shown here is derived from an EMBL/GenBank/DDBJ whole genome shotgun (WGS) entry which is preliminary data.</text>
</comment>
<name>A0A645AB22_9ZZZZ</name>
<reference evidence="1" key="1">
    <citation type="submission" date="2019-08" db="EMBL/GenBank/DDBJ databases">
        <authorList>
            <person name="Kucharzyk K."/>
            <person name="Murdoch R.W."/>
            <person name="Higgins S."/>
            <person name="Loffler F."/>
        </authorList>
    </citation>
    <scope>NUCLEOTIDE SEQUENCE</scope>
</reference>
<organism evidence="1">
    <name type="scientific">bioreactor metagenome</name>
    <dbReference type="NCBI Taxonomy" id="1076179"/>
    <lineage>
        <taxon>unclassified sequences</taxon>
        <taxon>metagenomes</taxon>
        <taxon>ecological metagenomes</taxon>
    </lineage>
</organism>
<gene>
    <name evidence="1" type="ORF">SDC9_97129</name>
</gene>
<accession>A0A645AB22</accession>
<sequence>MRDGSLFYCDNFGILPAYVNNYAIFREKIIGAFPMAGNFSYYLICVIYRNTPVACSYYFGTFGMYINS</sequence>
<evidence type="ECO:0000313" key="1">
    <source>
        <dbReference type="EMBL" id="MPM50390.1"/>
    </source>
</evidence>
<protein>
    <submittedName>
        <fullName evidence="1">Uncharacterized protein</fullName>
    </submittedName>
</protein>
<dbReference type="EMBL" id="VSSQ01012949">
    <property type="protein sequence ID" value="MPM50390.1"/>
    <property type="molecule type" value="Genomic_DNA"/>
</dbReference>
<proteinExistence type="predicted"/>